<evidence type="ECO:0000256" key="9">
    <source>
        <dbReference type="ARBA" id="ARBA00023146"/>
    </source>
</evidence>
<evidence type="ECO:0000256" key="1">
    <source>
        <dbReference type="ARBA" id="ARBA00004496"/>
    </source>
</evidence>
<dbReference type="GO" id="GO:0005524">
    <property type="term" value="F:ATP binding"/>
    <property type="evidence" value="ECO:0007669"/>
    <property type="project" value="UniProtKB-KW"/>
</dbReference>
<organism evidence="13 14">
    <name type="scientific">Oryza meyeriana var. granulata</name>
    <dbReference type="NCBI Taxonomy" id="110450"/>
    <lineage>
        <taxon>Eukaryota</taxon>
        <taxon>Viridiplantae</taxon>
        <taxon>Streptophyta</taxon>
        <taxon>Embryophyta</taxon>
        <taxon>Tracheophyta</taxon>
        <taxon>Spermatophyta</taxon>
        <taxon>Magnoliopsida</taxon>
        <taxon>Liliopsida</taxon>
        <taxon>Poales</taxon>
        <taxon>Poaceae</taxon>
        <taxon>BOP clade</taxon>
        <taxon>Oryzoideae</taxon>
        <taxon>Oryzeae</taxon>
        <taxon>Oryzinae</taxon>
        <taxon>Oryza</taxon>
        <taxon>Oryza meyeriana</taxon>
    </lineage>
</organism>
<dbReference type="SUPFAM" id="SSF55681">
    <property type="entry name" value="Class II aaRS and biotin synthetases"/>
    <property type="match status" value="1"/>
</dbReference>
<dbReference type="InterPro" id="IPR045864">
    <property type="entry name" value="aa-tRNA-synth_II/BPL/LPL"/>
</dbReference>
<dbReference type="PRINTS" id="PR01042">
    <property type="entry name" value="TRNASYNTHASP"/>
</dbReference>
<gene>
    <name evidence="13" type="ORF">E2562_034759</name>
</gene>
<evidence type="ECO:0000256" key="6">
    <source>
        <dbReference type="ARBA" id="ARBA00022741"/>
    </source>
</evidence>
<comment type="subcellular location">
    <subcellularLocation>
        <location evidence="1">Cytoplasm</location>
    </subcellularLocation>
</comment>
<keyword evidence="8" id="KW-0648">Protein biosynthesis</keyword>
<dbReference type="PROSITE" id="PS50862">
    <property type="entry name" value="AA_TRNA_LIGASE_II"/>
    <property type="match status" value="1"/>
</dbReference>
<reference evidence="13 14" key="1">
    <citation type="submission" date="2019-11" db="EMBL/GenBank/DDBJ databases">
        <title>Whole genome sequence of Oryza granulata.</title>
        <authorList>
            <person name="Li W."/>
        </authorList>
    </citation>
    <scope>NUCLEOTIDE SEQUENCE [LARGE SCALE GENOMIC DNA]</scope>
    <source>
        <strain evidence="14">cv. Menghai</strain>
        <tissue evidence="13">Leaf</tissue>
    </source>
</reference>
<dbReference type="CDD" id="cd00776">
    <property type="entry name" value="AsxRS_core"/>
    <property type="match status" value="1"/>
</dbReference>
<dbReference type="InterPro" id="IPR004364">
    <property type="entry name" value="Aa-tRNA-synt_II"/>
</dbReference>
<evidence type="ECO:0000256" key="7">
    <source>
        <dbReference type="ARBA" id="ARBA00022840"/>
    </source>
</evidence>
<evidence type="ECO:0000256" key="4">
    <source>
        <dbReference type="ARBA" id="ARBA00022490"/>
    </source>
</evidence>
<evidence type="ECO:0000256" key="3">
    <source>
        <dbReference type="ARBA" id="ARBA00012841"/>
    </source>
</evidence>
<dbReference type="AlphaFoldDB" id="A0A6G1FF60"/>
<keyword evidence="6" id="KW-0547">Nucleotide-binding</keyword>
<accession>A0A6G1FF60</accession>
<dbReference type="SUPFAM" id="SSF50249">
    <property type="entry name" value="Nucleic acid-binding proteins"/>
    <property type="match status" value="1"/>
</dbReference>
<dbReference type="InterPro" id="IPR006195">
    <property type="entry name" value="aa-tRNA-synth_II"/>
</dbReference>
<dbReference type="PANTHER" id="PTHR43450:SF1">
    <property type="entry name" value="ASPARTATE--TRNA LIGASE, CYTOPLASMIC"/>
    <property type="match status" value="1"/>
</dbReference>
<keyword evidence="14" id="KW-1185">Reference proteome</keyword>
<sequence>MSSEAPPASSAEELAADLSAAAISKKQLKKDARKAEKAEKAAQRQQQQPQGNVEEDPHAANYGDVPVEEIQSKAISGRTWTDVGDLGEASAGRRVLVRGAAQAIRPVSKKMAFVVLRQSMSTVQCVLVASADAGVSMQMVRFATSLSKESIVDVEGVVSLPKEPLKATTQQVEIQARKLYCINRAIPTLPINLEDAARSEAEFERAEQAGEKLVRVGQDTRLNFRAIDLRTPSNQAIFRIQCQVENKFREFLLSKKFVGIHSPKLISGSSEGGAAVFKLQYNGQPACLAQSPQLYKQMAICGGFERVFEVGPVFRAENSNTHRHLCEFVGLDAEMEIREHYFEVCDIIDGLFVAIFKHLNENCKKELETINRQYPFEPLKYLKKTLKLTYEEGIQMLKEAGTEIEPMGDLNTEAEKKLGRLVKDKPLPGSSPLNFAGLALHSPAFLQCHLGPAGEEIISGAQRIHTPELLTKRATECGIDASTIASYIESFSYGAPPHGGFGVGLERVVMLFCALNNIRKGSLFPRDPQRLVP</sequence>
<dbReference type="PANTHER" id="PTHR43450">
    <property type="entry name" value="ASPARTYL-TRNA SYNTHETASE"/>
    <property type="match status" value="1"/>
</dbReference>
<comment type="caution">
    <text evidence="13">The sequence shown here is derived from an EMBL/GenBank/DDBJ whole genome shotgun (WGS) entry which is preliminary data.</text>
</comment>
<dbReference type="EMBL" id="SPHZ02000001">
    <property type="protein sequence ID" value="KAF0935576.1"/>
    <property type="molecule type" value="Genomic_DNA"/>
</dbReference>
<proteinExistence type="inferred from homology"/>
<evidence type="ECO:0000256" key="11">
    <source>
        <dbReference type="SAM" id="MobiDB-lite"/>
    </source>
</evidence>
<keyword evidence="4" id="KW-0963">Cytoplasm</keyword>
<dbReference type="InterPro" id="IPR004523">
    <property type="entry name" value="Asp-tRNA_synthase_2"/>
</dbReference>
<dbReference type="Proteomes" id="UP000479710">
    <property type="component" value="Unassembled WGS sequence"/>
</dbReference>
<keyword evidence="7" id="KW-0067">ATP-binding</keyword>
<dbReference type="InterPro" id="IPR002312">
    <property type="entry name" value="Asp/Asn-tRNA-synth_IIb"/>
</dbReference>
<evidence type="ECO:0000256" key="2">
    <source>
        <dbReference type="ARBA" id="ARBA00005312"/>
    </source>
</evidence>
<evidence type="ECO:0000313" key="13">
    <source>
        <dbReference type="EMBL" id="KAF0935576.1"/>
    </source>
</evidence>
<dbReference type="CDD" id="cd04320">
    <property type="entry name" value="AspRS_cyto_N"/>
    <property type="match status" value="1"/>
</dbReference>
<dbReference type="InterPro" id="IPR012340">
    <property type="entry name" value="NA-bd_OB-fold"/>
</dbReference>
<keyword evidence="9" id="KW-0030">Aminoacyl-tRNA synthetase</keyword>
<name>A0A6G1FF60_9ORYZ</name>
<evidence type="ECO:0000313" key="14">
    <source>
        <dbReference type="Proteomes" id="UP000479710"/>
    </source>
</evidence>
<dbReference type="OrthoDB" id="372395at2759"/>
<evidence type="ECO:0000256" key="8">
    <source>
        <dbReference type="ARBA" id="ARBA00022917"/>
    </source>
</evidence>
<evidence type="ECO:0000256" key="10">
    <source>
        <dbReference type="ARBA" id="ARBA00047904"/>
    </source>
</evidence>
<evidence type="ECO:0000259" key="12">
    <source>
        <dbReference type="PROSITE" id="PS50862"/>
    </source>
</evidence>
<dbReference type="GO" id="GO:0006422">
    <property type="term" value="P:aspartyl-tRNA aminoacylation"/>
    <property type="evidence" value="ECO:0007669"/>
    <property type="project" value="InterPro"/>
</dbReference>
<feature type="compositionally biased region" description="Basic and acidic residues" evidence="11">
    <location>
        <begin position="29"/>
        <end position="42"/>
    </location>
</feature>
<protein>
    <recommendedName>
        <fullName evidence="3">aspartate--tRNA ligase</fullName>
        <ecNumber evidence="3">6.1.1.12</ecNumber>
    </recommendedName>
</protein>
<dbReference type="GO" id="GO:0005829">
    <property type="term" value="C:cytosol"/>
    <property type="evidence" value="ECO:0007669"/>
    <property type="project" value="TreeGrafter"/>
</dbReference>
<dbReference type="Pfam" id="PF00152">
    <property type="entry name" value="tRNA-synt_2"/>
    <property type="match status" value="1"/>
</dbReference>
<keyword evidence="5" id="KW-0436">Ligase</keyword>
<dbReference type="GO" id="GO:0017101">
    <property type="term" value="C:aminoacyl-tRNA synthetase multienzyme complex"/>
    <property type="evidence" value="ECO:0007669"/>
    <property type="project" value="TreeGrafter"/>
</dbReference>
<dbReference type="EC" id="6.1.1.12" evidence="3"/>
<feature type="region of interest" description="Disordered" evidence="11">
    <location>
        <begin position="25"/>
        <end position="60"/>
    </location>
</feature>
<comment type="similarity">
    <text evidence="2">Belongs to the class-II aminoacyl-tRNA synthetase family. Type 2 subfamily.</text>
</comment>
<dbReference type="GO" id="GO:0004815">
    <property type="term" value="F:aspartate-tRNA ligase activity"/>
    <property type="evidence" value="ECO:0007669"/>
    <property type="project" value="UniProtKB-EC"/>
</dbReference>
<evidence type="ECO:0000256" key="5">
    <source>
        <dbReference type="ARBA" id="ARBA00022598"/>
    </source>
</evidence>
<dbReference type="NCBIfam" id="TIGR00458">
    <property type="entry name" value="aspS_nondisc"/>
    <property type="match status" value="1"/>
</dbReference>
<dbReference type="Gene3D" id="3.30.930.10">
    <property type="entry name" value="Bira Bifunctional Protein, Domain 2"/>
    <property type="match status" value="1"/>
</dbReference>
<dbReference type="Gene3D" id="2.40.50.140">
    <property type="entry name" value="Nucleic acid-binding proteins"/>
    <property type="match status" value="1"/>
</dbReference>
<feature type="domain" description="Aminoacyl-transfer RNA synthetases class-II family profile" evidence="12">
    <location>
        <begin position="238"/>
        <end position="533"/>
    </location>
</feature>
<dbReference type="FunFam" id="2.40.50.140:FF:000132">
    <property type="entry name" value="Aspartyl-tRNA synthetase, cytoplasmic"/>
    <property type="match status" value="1"/>
</dbReference>
<dbReference type="GO" id="GO:0003723">
    <property type="term" value="F:RNA binding"/>
    <property type="evidence" value="ECO:0007669"/>
    <property type="project" value="TreeGrafter"/>
</dbReference>
<comment type="catalytic activity">
    <reaction evidence="10">
        <text>tRNA(Asp) + L-aspartate + ATP = L-aspartyl-tRNA(Asp) + AMP + diphosphate</text>
        <dbReference type="Rhea" id="RHEA:19649"/>
        <dbReference type="Rhea" id="RHEA-COMP:9660"/>
        <dbReference type="Rhea" id="RHEA-COMP:9678"/>
        <dbReference type="ChEBI" id="CHEBI:29991"/>
        <dbReference type="ChEBI" id="CHEBI:30616"/>
        <dbReference type="ChEBI" id="CHEBI:33019"/>
        <dbReference type="ChEBI" id="CHEBI:78442"/>
        <dbReference type="ChEBI" id="CHEBI:78516"/>
        <dbReference type="ChEBI" id="CHEBI:456215"/>
        <dbReference type="EC" id="6.1.1.12"/>
    </reaction>
</comment>